<feature type="transmembrane region" description="Helical" evidence="6">
    <location>
        <begin position="245"/>
        <end position="265"/>
    </location>
</feature>
<feature type="transmembrane region" description="Helical" evidence="6">
    <location>
        <begin position="211"/>
        <end position="233"/>
    </location>
</feature>
<evidence type="ECO:0000256" key="4">
    <source>
        <dbReference type="ARBA" id="ARBA00022989"/>
    </source>
</evidence>
<evidence type="ECO:0000256" key="6">
    <source>
        <dbReference type="SAM" id="Phobius"/>
    </source>
</evidence>
<dbReference type="InterPro" id="IPR017039">
    <property type="entry name" value="Virul_fac_BrkB"/>
</dbReference>
<dbReference type="GO" id="GO:0005886">
    <property type="term" value="C:plasma membrane"/>
    <property type="evidence" value="ECO:0007669"/>
    <property type="project" value="UniProtKB-SubCell"/>
</dbReference>
<evidence type="ECO:0000313" key="8">
    <source>
        <dbReference type="Proteomes" id="UP000317557"/>
    </source>
</evidence>
<sequence>MIRLFKSVAKIITKTVNEFIEDRCFQYSAAVSFYTLFSLAPIVIITVFAAGFFVGNEQVLSSLSGFLDESFGQEGSRAMLMLVETINTNNKNVLYLAISVFFLIFSATTVFVQFKDSFNQIFKVTVRPETGFLKVLLDRVISFGMILLLGAVMVLSLVLDSLLTLLAERVNAIEIIYAGLGSNLLSLLIIYFALLLMFAILPDVKLKRRPLVVGSFVTTLMLVIGKFVVGLLIGNSALNDLTGASSSVIILMLWVYYSSSFLFFGMELVKVLAERWEGEIRAGKYAKRIKMVDF</sequence>
<feature type="transmembrane region" description="Helical" evidence="6">
    <location>
        <begin position="33"/>
        <end position="54"/>
    </location>
</feature>
<comment type="subcellular location">
    <subcellularLocation>
        <location evidence="1">Cell membrane</location>
        <topology evidence="1">Multi-pass membrane protein</topology>
    </subcellularLocation>
</comment>
<feature type="transmembrane region" description="Helical" evidence="6">
    <location>
        <begin position="175"/>
        <end position="199"/>
    </location>
</feature>
<keyword evidence="4 6" id="KW-1133">Transmembrane helix</keyword>
<protein>
    <submittedName>
        <fullName evidence="7">Membrane protein</fullName>
    </submittedName>
</protein>
<dbReference type="RefSeq" id="WP_142453855.1">
    <property type="nucleotide sequence ID" value="NZ_FXTP01000005.1"/>
</dbReference>
<dbReference type="AlphaFoldDB" id="A0A521CBN3"/>
<evidence type="ECO:0000256" key="3">
    <source>
        <dbReference type="ARBA" id="ARBA00022692"/>
    </source>
</evidence>
<name>A0A521CBN3_9BACT</name>
<evidence type="ECO:0000313" key="7">
    <source>
        <dbReference type="EMBL" id="SMO56826.1"/>
    </source>
</evidence>
<keyword evidence="2" id="KW-1003">Cell membrane</keyword>
<accession>A0A521CBN3</accession>
<dbReference type="PANTHER" id="PTHR30213:SF1">
    <property type="entry name" value="INNER MEMBRANE PROTEIN YHJD"/>
    <property type="match status" value="1"/>
</dbReference>
<dbReference type="PIRSF" id="PIRSF035875">
    <property type="entry name" value="RNase_BN"/>
    <property type="match status" value="1"/>
</dbReference>
<keyword evidence="3 6" id="KW-0812">Transmembrane</keyword>
<evidence type="ECO:0000256" key="5">
    <source>
        <dbReference type="ARBA" id="ARBA00023136"/>
    </source>
</evidence>
<keyword evidence="8" id="KW-1185">Reference proteome</keyword>
<evidence type="ECO:0000256" key="1">
    <source>
        <dbReference type="ARBA" id="ARBA00004651"/>
    </source>
</evidence>
<dbReference type="Proteomes" id="UP000317557">
    <property type="component" value="Unassembled WGS sequence"/>
</dbReference>
<dbReference type="OrthoDB" id="9797028at2"/>
<feature type="transmembrane region" description="Helical" evidence="6">
    <location>
        <begin position="93"/>
        <end position="114"/>
    </location>
</feature>
<proteinExistence type="predicted"/>
<dbReference type="PANTHER" id="PTHR30213">
    <property type="entry name" value="INNER MEMBRANE PROTEIN YHJD"/>
    <property type="match status" value="1"/>
</dbReference>
<organism evidence="7 8">
    <name type="scientific">Gracilimonas mengyeensis</name>
    <dbReference type="NCBI Taxonomy" id="1302730"/>
    <lineage>
        <taxon>Bacteria</taxon>
        <taxon>Pseudomonadati</taxon>
        <taxon>Balneolota</taxon>
        <taxon>Balneolia</taxon>
        <taxon>Balneolales</taxon>
        <taxon>Balneolaceae</taxon>
        <taxon>Gracilimonas</taxon>
    </lineage>
</organism>
<reference evidence="7 8" key="1">
    <citation type="submission" date="2017-05" db="EMBL/GenBank/DDBJ databases">
        <authorList>
            <person name="Varghese N."/>
            <person name="Submissions S."/>
        </authorList>
    </citation>
    <scope>NUCLEOTIDE SEQUENCE [LARGE SCALE GENOMIC DNA]</scope>
    <source>
        <strain evidence="7 8">DSM 21985</strain>
    </source>
</reference>
<dbReference type="Pfam" id="PF03631">
    <property type="entry name" value="Virul_fac_BrkB"/>
    <property type="match status" value="1"/>
</dbReference>
<feature type="transmembrane region" description="Helical" evidence="6">
    <location>
        <begin position="135"/>
        <end position="155"/>
    </location>
</feature>
<keyword evidence="5 6" id="KW-0472">Membrane</keyword>
<evidence type="ECO:0000256" key="2">
    <source>
        <dbReference type="ARBA" id="ARBA00022475"/>
    </source>
</evidence>
<dbReference type="EMBL" id="FXTP01000005">
    <property type="protein sequence ID" value="SMO56826.1"/>
    <property type="molecule type" value="Genomic_DNA"/>
</dbReference>
<gene>
    <name evidence="7" type="ORF">SAMN06265219_10523</name>
</gene>